<evidence type="ECO:0000313" key="1">
    <source>
        <dbReference type="EMBL" id="SJM56050.1"/>
    </source>
</evidence>
<dbReference type="AlphaFoldDB" id="A0A1R4FJ72"/>
<dbReference type="Gene3D" id="1.10.10.60">
    <property type="entry name" value="Homeodomain-like"/>
    <property type="match status" value="1"/>
</dbReference>
<dbReference type="EMBL" id="FUHU01000025">
    <property type="protein sequence ID" value="SJM56050.1"/>
    <property type="molecule type" value="Genomic_DNA"/>
</dbReference>
<dbReference type="RefSeq" id="WP_086991426.1">
    <property type="nucleotide sequence ID" value="NZ_FUHU01000025.1"/>
</dbReference>
<dbReference type="OrthoDB" id="9784823at2"/>
<gene>
    <name evidence="1" type="ORF">CZ674_04855</name>
</gene>
<sequence>MVQWSKDLGDLQPGDLPERMTYRDIAELLGVKVQTLHQYRYKDSSFPKKIAEVRSGIFDGEDVRTWLKDRSRGRPQYSSSEEELLVPGKELFTFDDLAQLIGVSASSLRTYKYDYDRDVFPKPAVNADTGRPYSPQQFDREDVLQYARFQLERLEGRGRIPNELLTRFVNQ</sequence>
<keyword evidence="2" id="KW-1185">Reference proteome</keyword>
<evidence type="ECO:0008006" key="3">
    <source>
        <dbReference type="Google" id="ProtNLM"/>
    </source>
</evidence>
<name>A0A1R4FJ72_9MICO</name>
<dbReference type="SUPFAM" id="SSF46955">
    <property type="entry name" value="Putative DNA-binding domain"/>
    <property type="match status" value="1"/>
</dbReference>
<protein>
    <recommendedName>
        <fullName evidence="3">Helix-turn-helix domain-containing protein</fullName>
    </recommendedName>
</protein>
<evidence type="ECO:0000313" key="2">
    <source>
        <dbReference type="Proteomes" id="UP000195787"/>
    </source>
</evidence>
<dbReference type="InterPro" id="IPR009061">
    <property type="entry name" value="DNA-bd_dom_put_sf"/>
</dbReference>
<dbReference type="Proteomes" id="UP000195787">
    <property type="component" value="Unassembled WGS sequence"/>
</dbReference>
<accession>A0A1R4FJ72</accession>
<dbReference type="GeneID" id="303172536"/>
<organism evidence="1 2">
    <name type="scientific">Agrococcus casei LMG 22410</name>
    <dbReference type="NCBI Taxonomy" id="1255656"/>
    <lineage>
        <taxon>Bacteria</taxon>
        <taxon>Bacillati</taxon>
        <taxon>Actinomycetota</taxon>
        <taxon>Actinomycetes</taxon>
        <taxon>Micrococcales</taxon>
        <taxon>Microbacteriaceae</taxon>
        <taxon>Agrococcus</taxon>
    </lineage>
</organism>
<reference evidence="1 2" key="1">
    <citation type="submission" date="2017-02" db="EMBL/GenBank/DDBJ databases">
        <authorList>
            <person name="Peterson S.W."/>
        </authorList>
    </citation>
    <scope>NUCLEOTIDE SEQUENCE [LARGE SCALE GENOMIC DNA]</scope>
    <source>
        <strain evidence="1 2">LMG 22410</strain>
    </source>
</reference>
<proteinExistence type="predicted"/>